<organism evidence="1 2">
    <name type="scientific">Dreissena polymorpha</name>
    <name type="common">Zebra mussel</name>
    <name type="synonym">Mytilus polymorpha</name>
    <dbReference type="NCBI Taxonomy" id="45954"/>
    <lineage>
        <taxon>Eukaryota</taxon>
        <taxon>Metazoa</taxon>
        <taxon>Spiralia</taxon>
        <taxon>Lophotrochozoa</taxon>
        <taxon>Mollusca</taxon>
        <taxon>Bivalvia</taxon>
        <taxon>Autobranchia</taxon>
        <taxon>Heteroconchia</taxon>
        <taxon>Euheterodonta</taxon>
        <taxon>Imparidentia</taxon>
        <taxon>Neoheterodontei</taxon>
        <taxon>Myida</taxon>
        <taxon>Dreissenoidea</taxon>
        <taxon>Dreissenidae</taxon>
        <taxon>Dreissena</taxon>
    </lineage>
</organism>
<keyword evidence="2" id="KW-1185">Reference proteome</keyword>
<protein>
    <submittedName>
        <fullName evidence="1">Uncharacterized protein</fullName>
    </submittedName>
</protein>
<reference evidence="1" key="1">
    <citation type="journal article" date="2019" name="bioRxiv">
        <title>The Genome of the Zebra Mussel, Dreissena polymorpha: A Resource for Invasive Species Research.</title>
        <authorList>
            <person name="McCartney M.A."/>
            <person name="Auch B."/>
            <person name="Kono T."/>
            <person name="Mallez S."/>
            <person name="Zhang Y."/>
            <person name="Obille A."/>
            <person name="Becker A."/>
            <person name="Abrahante J.E."/>
            <person name="Garbe J."/>
            <person name="Badalamenti J.P."/>
            <person name="Herman A."/>
            <person name="Mangelson H."/>
            <person name="Liachko I."/>
            <person name="Sullivan S."/>
            <person name="Sone E.D."/>
            <person name="Koren S."/>
            <person name="Silverstein K.A.T."/>
            <person name="Beckman K.B."/>
            <person name="Gohl D.M."/>
        </authorList>
    </citation>
    <scope>NUCLEOTIDE SEQUENCE</scope>
    <source>
        <strain evidence="1">Duluth1</strain>
        <tissue evidence="1">Whole animal</tissue>
    </source>
</reference>
<reference evidence="1" key="2">
    <citation type="submission" date="2020-11" db="EMBL/GenBank/DDBJ databases">
        <authorList>
            <person name="McCartney M.A."/>
            <person name="Auch B."/>
            <person name="Kono T."/>
            <person name="Mallez S."/>
            <person name="Becker A."/>
            <person name="Gohl D.M."/>
            <person name="Silverstein K.A.T."/>
            <person name="Koren S."/>
            <person name="Bechman K.B."/>
            <person name="Herman A."/>
            <person name="Abrahante J.E."/>
            <person name="Garbe J."/>
        </authorList>
    </citation>
    <scope>NUCLEOTIDE SEQUENCE</scope>
    <source>
        <strain evidence="1">Duluth1</strain>
        <tissue evidence="1">Whole animal</tissue>
    </source>
</reference>
<proteinExistence type="predicted"/>
<accession>A0A9D4L9I1</accession>
<dbReference type="Proteomes" id="UP000828390">
    <property type="component" value="Unassembled WGS sequence"/>
</dbReference>
<gene>
    <name evidence="1" type="ORF">DPMN_096231</name>
</gene>
<comment type="caution">
    <text evidence="1">The sequence shown here is derived from an EMBL/GenBank/DDBJ whole genome shotgun (WGS) entry which is preliminary data.</text>
</comment>
<sequence length="83" mass="9496">MATTSDVCGFSFIEPVFGLCENCSIRLGERRFSNHFKIAIFTDHTVFPLNNRDKNKSVVPVEQDIHEKKCEVHATDPTDVLLW</sequence>
<evidence type="ECO:0000313" key="1">
    <source>
        <dbReference type="EMBL" id="KAH3853699.1"/>
    </source>
</evidence>
<dbReference type="AlphaFoldDB" id="A0A9D4L9I1"/>
<name>A0A9D4L9I1_DREPO</name>
<evidence type="ECO:0000313" key="2">
    <source>
        <dbReference type="Proteomes" id="UP000828390"/>
    </source>
</evidence>
<dbReference type="EMBL" id="JAIWYP010000003">
    <property type="protein sequence ID" value="KAH3853699.1"/>
    <property type="molecule type" value="Genomic_DNA"/>
</dbReference>